<evidence type="ECO:0000256" key="8">
    <source>
        <dbReference type="SAM" id="Phobius"/>
    </source>
</evidence>
<dbReference type="PANTHER" id="PTHR34975">
    <property type="entry name" value="SPORE GERMINATION PROTEIN A2"/>
    <property type="match status" value="1"/>
</dbReference>
<dbReference type="EMBL" id="QRDZ01000021">
    <property type="protein sequence ID" value="RED65191.1"/>
    <property type="molecule type" value="Genomic_DNA"/>
</dbReference>
<proteinExistence type="inferred from homology"/>
<dbReference type="GO" id="GO:0009847">
    <property type="term" value="P:spore germination"/>
    <property type="evidence" value="ECO:0007669"/>
    <property type="project" value="InterPro"/>
</dbReference>
<dbReference type="AlphaFoldDB" id="A0A3D9ITU5"/>
<feature type="transmembrane region" description="Helical" evidence="8">
    <location>
        <begin position="272"/>
        <end position="294"/>
    </location>
</feature>
<keyword evidence="10" id="KW-1185">Reference proteome</keyword>
<dbReference type="PANTHER" id="PTHR34975:SF2">
    <property type="entry name" value="SPORE GERMINATION PROTEIN A2"/>
    <property type="match status" value="1"/>
</dbReference>
<protein>
    <submittedName>
        <fullName evidence="9">Spore germination protein (Amino acid permease)</fullName>
    </submittedName>
</protein>
<evidence type="ECO:0000313" key="9">
    <source>
        <dbReference type="EMBL" id="RED65191.1"/>
    </source>
</evidence>
<gene>
    <name evidence="9" type="ORF">DFP98_12182</name>
</gene>
<feature type="transmembrane region" description="Helical" evidence="8">
    <location>
        <begin position="215"/>
        <end position="236"/>
    </location>
</feature>
<dbReference type="InterPro" id="IPR004761">
    <property type="entry name" value="Spore_GerAB"/>
</dbReference>
<feature type="transmembrane region" description="Helical" evidence="8">
    <location>
        <begin position="333"/>
        <end position="356"/>
    </location>
</feature>
<evidence type="ECO:0000256" key="4">
    <source>
        <dbReference type="ARBA" id="ARBA00022544"/>
    </source>
</evidence>
<feature type="transmembrane region" description="Helical" evidence="8">
    <location>
        <begin position="306"/>
        <end position="327"/>
    </location>
</feature>
<name>A0A3D9ITU5_9BACL</name>
<keyword evidence="5 8" id="KW-0812">Transmembrane</keyword>
<evidence type="ECO:0000256" key="1">
    <source>
        <dbReference type="ARBA" id="ARBA00004141"/>
    </source>
</evidence>
<keyword evidence="6 8" id="KW-1133">Transmembrane helix</keyword>
<reference evidence="9 10" key="1">
    <citation type="submission" date="2018-07" db="EMBL/GenBank/DDBJ databases">
        <title>Genomic Encyclopedia of Type Strains, Phase III (KMG-III): the genomes of soil and plant-associated and newly described type strains.</title>
        <authorList>
            <person name="Whitman W."/>
        </authorList>
    </citation>
    <scope>NUCLEOTIDE SEQUENCE [LARGE SCALE GENOMIC DNA]</scope>
    <source>
        <strain evidence="9 10">CECT 7287</strain>
    </source>
</reference>
<evidence type="ECO:0000313" key="10">
    <source>
        <dbReference type="Proteomes" id="UP000256977"/>
    </source>
</evidence>
<comment type="subcellular location">
    <subcellularLocation>
        <location evidence="1">Membrane</location>
        <topology evidence="1">Multi-pass membrane protein</topology>
    </subcellularLocation>
</comment>
<keyword evidence="7 8" id="KW-0472">Membrane</keyword>
<feature type="transmembrane region" description="Helical" evidence="8">
    <location>
        <begin position="7"/>
        <end position="29"/>
    </location>
</feature>
<evidence type="ECO:0000256" key="6">
    <source>
        <dbReference type="ARBA" id="ARBA00022989"/>
    </source>
</evidence>
<feature type="transmembrane region" description="Helical" evidence="8">
    <location>
        <begin position="183"/>
        <end position="203"/>
    </location>
</feature>
<comment type="similarity">
    <text evidence="2">Belongs to the amino acid-polyamine-organocation (APC) superfamily. Spore germination protein (SGP) (TC 2.A.3.9) family.</text>
</comment>
<feature type="transmembrane region" description="Helical" evidence="8">
    <location>
        <begin position="41"/>
        <end position="62"/>
    </location>
</feature>
<dbReference type="RefSeq" id="WP_116063114.1">
    <property type="nucleotide sequence ID" value="NZ_QRDZ01000021.1"/>
</dbReference>
<sequence length="364" mass="40652">MKSSNGSINFFQACTILMLTNGLTNHVIVNPMLLDASGRDSWIAVIAAGVLFIPWCLLLALFMRRSGSMALHPWLAEKTNPILAWALTLPLCIQLYMIGAMTVIHSATWTITNYLPGTPKVILALILTGFCALYASWGLRVIAIMSGILLPLVIILGSFAGISNYPQKDFNLLKPYLEFGVNPVLQGMIYAGGGFVEILTLIAMKQHLQKKVKPWALMVYGALMVYIMMGPLIGGITEFGPSEAAKQTVSPYEQWRLVKLGSYVEHVDFFSIYQWLAGACVRISLSIFLVLDLLRIRRNELRNRFIMLIALSYVALSIFPINEYAFYLWMYRYYFPISLIVALSASFCWMSISWFAKPAKGGAA</sequence>
<keyword evidence="3" id="KW-0813">Transport</keyword>
<dbReference type="NCBIfam" id="TIGR00912">
    <property type="entry name" value="2A0309"/>
    <property type="match status" value="1"/>
</dbReference>
<feature type="transmembrane region" description="Helical" evidence="8">
    <location>
        <begin position="142"/>
        <end position="163"/>
    </location>
</feature>
<feature type="transmembrane region" description="Helical" evidence="8">
    <location>
        <begin position="117"/>
        <end position="135"/>
    </location>
</feature>
<evidence type="ECO:0000256" key="3">
    <source>
        <dbReference type="ARBA" id="ARBA00022448"/>
    </source>
</evidence>
<dbReference type="GO" id="GO:0016020">
    <property type="term" value="C:membrane"/>
    <property type="evidence" value="ECO:0007669"/>
    <property type="project" value="UniProtKB-SubCell"/>
</dbReference>
<dbReference type="Pfam" id="PF03845">
    <property type="entry name" value="Spore_permease"/>
    <property type="match status" value="1"/>
</dbReference>
<evidence type="ECO:0000256" key="2">
    <source>
        <dbReference type="ARBA" id="ARBA00007998"/>
    </source>
</evidence>
<comment type="caution">
    <text evidence="9">The sequence shown here is derived from an EMBL/GenBank/DDBJ whole genome shotgun (WGS) entry which is preliminary data.</text>
</comment>
<keyword evidence="4" id="KW-0309">Germination</keyword>
<dbReference type="OrthoDB" id="2381188at2"/>
<organism evidence="9 10">
    <name type="scientific">Cohnella phaseoli</name>
    <dbReference type="NCBI Taxonomy" id="456490"/>
    <lineage>
        <taxon>Bacteria</taxon>
        <taxon>Bacillati</taxon>
        <taxon>Bacillota</taxon>
        <taxon>Bacilli</taxon>
        <taxon>Bacillales</taxon>
        <taxon>Paenibacillaceae</taxon>
        <taxon>Cohnella</taxon>
    </lineage>
</organism>
<dbReference type="Proteomes" id="UP000256977">
    <property type="component" value="Unassembled WGS sequence"/>
</dbReference>
<accession>A0A3D9ITU5</accession>
<feature type="transmembrane region" description="Helical" evidence="8">
    <location>
        <begin position="82"/>
        <end position="105"/>
    </location>
</feature>
<evidence type="ECO:0000256" key="5">
    <source>
        <dbReference type="ARBA" id="ARBA00022692"/>
    </source>
</evidence>
<evidence type="ECO:0000256" key="7">
    <source>
        <dbReference type="ARBA" id="ARBA00023136"/>
    </source>
</evidence>